<dbReference type="EMBL" id="BAAAYN010000008">
    <property type="protein sequence ID" value="GAA3384609.1"/>
    <property type="molecule type" value="Genomic_DNA"/>
</dbReference>
<organism evidence="3 4">
    <name type="scientific">Cryptosporangium minutisporangium</name>
    <dbReference type="NCBI Taxonomy" id="113569"/>
    <lineage>
        <taxon>Bacteria</taxon>
        <taxon>Bacillati</taxon>
        <taxon>Actinomycetota</taxon>
        <taxon>Actinomycetes</taxon>
        <taxon>Cryptosporangiales</taxon>
        <taxon>Cryptosporangiaceae</taxon>
        <taxon>Cryptosporangium</taxon>
    </lineage>
</organism>
<feature type="region of interest" description="Disordered" evidence="1">
    <location>
        <begin position="103"/>
        <end position="127"/>
    </location>
</feature>
<evidence type="ECO:0000256" key="1">
    <source>
        <dbReference type="SAM" id="MobiDB-lite"/>
    </source>
</evidence>
<sequence>MGRRRDERGWVATFLLVAAFLGLCAVPVLVYQGVWARVTFIGGQSAETIAESHRLLRAALITALAASLVGLATGWWLRSTASVVVMSLVLFGSVVILVGATVEPSEPMPSPTHCQERSGGDNDCPGG</sequence>
<proteinExistence type="predicted"/>
<comment type="caution">
    <text evidence="3">The sequence shown here is derived from an EMBL/GenBank/DDBJ whole genome shotgun (WGS) entry which is preliminary data.</text>
</comment>
<evidence type="ECO:0000256" key="2">
    <source>
        <dbReference type="SAM" id="Phobius"/>
    </source>
</evidence>
<feature type="transmembrane region" description="Helical" evidence="2">
    <location>
        <begin position="83"/>
        <end position="102"/>
    </location>
</feature>
<reference evidence="4" key="1">
    <citation type="journal article" date="2019" name="Int. J. Syst. Evol. Microbiol.">
        <title>The Global Catalogue of Microorganisms (GCM) 10K type strain sequencing project: providing services to taxonomists for standard genome sequencing and annotation.</title>
        <authorList>
            <consortium name="The Broad Institute Genomics Platform"/>
            <consortium name="The Broad Institute Genome Sequencing Center for Infectious Disease"/>
            <person name="Wu L."/>
            <person name="Ma J."/>
        </authorList>
    </citation>
    <scope>NUCLEOTIDE SEQUENCE [LARGE SCALE GENOMIC DNA]</scope>
    <source>
        <strain evidence="4">JCM 9458</strain>
    </source>
</reference>
<dbReference type="Proteomes" id="UP001501676">
    <property type="component" value="Unassembled WGS sequence"/>
</dbReference>
<evidence type="ECO:0000313" key="4">
    <source>
        <dbReference type="Proteomes" id="UP001501676"/>
    </source>
</evidence>
<protein>
    <submittedName>
        <fullName evidence="3">Uncharacterized protein</fullName>
    </submittedName>
</protein>
<keyword evidence="2" id="KW-0812">Transmembrane</keyword>
<dbReference type="RefSeq" id="WP_345727256.1">
    <property type="nucleotide sequence ID" value="NZ_BAAAYN010000008.1"/>
</dbReference>
<evidence type="ECO:0000313" key="3">
    <source>
        <dbReference type="EMBL" id="GAA3384609.1"/>
    </source>
</evidence>
<name>A0ABP6ST76_9ACTN</name>
<feature type="transmembrane region" description="Helical" evidence="2">
    <location>
        <begin position="55"/>
        <end position="76"/>
    </location>
</feature>
<feature type="transmembrane region" description="Helical" evidence="2">
    <location>
        <begin position="12"/>
        <end position="35"/>
    </location>
</feature>
<accession>A0ABP6ST76</accession>
<keyword evidence="2" id="KW-0472">Membrane</keyword>
<keyword evidence="4" id="KW-1185">Reference proteome</keyword>
<keyword evidence="2" id="KW-1133">Transmembrane helix</keyword>
<gene>
    <name evidence="3" type="ORF">GCM10020369_14980</name>
</gene>